<organism evidence="1 2">
    <name type="scientific">Lysinibacillus tabacifolii</name>
    <dbReference type="NCBI Taxonomy" id="1173107"/>
    <lineage>
        <taxon>Bacteria</taxon>
        <taxon>Bacillati</taxon>
        <taxon>Bacillota</taxon>
        <taxon>Bacilli</taxon>
        <taxon>Bacillales</taxon>
        <taxon>Bacillaceae</taxon>
        <taxon>Lysinibacillus</taxon>
    </lineage>
</organism>
<comment type="caution">
    <text evidence="1">The sequence shown here is derived from an EMBL/GenBank/DDBJ whole genome shotgun (WGS) entry which is preliminary data.</text>
</comment>
<sequence length="217" mass="24853">MNNAFLEELPSYYKNIKEFRELSNTVTLNWDKLDEALFGVDNDQFILTSSEAAIAIREKDFGIRADRKKETLKFRKLRLLARMQESAPYVLEYLSKALSGLIGENNHQILLDINEFQMEVAIEVEQSTYYNEVVQLVERIVPLNIDLMTTILALKECLIIIGGTYAWPINYKICGRFKTAETHGALGNEILVVSNEIYGFVMNNQICGRFRVGGVRD</sequence>
<proteinExistence type="predicted"/>
<evidence type="ECO:0000313" key="2">
    <source>
        <dbReference type="Proteomes" id="UP000308330"/>
    </source>
</evidence>
<protein>
    <submittedName>
        <fullName evidence="1">DUF2313 domain-containing protein</fullName>
    </submittedName>
</protein>
<gene>
    <name evidence="1" type="ORF">FC748_01190</name>
</gene>
<dbReference type="RefSeq" id="WP_108029904.1">
    <property type="nucleotide sequence ID" value="NZ_PYUE01000002.1"/>
</dbReference>
<dbReference type="Pfam" id="PF10076">
    <property type="entry name" value="Phage_Mu_Gp48"/>
    <property type="match status" value="1"/>
</dbReference>
<name>A0ABY2T1H5_9BACI</name>
<dbReference type="EMBL" id="SZPT01000001">
    <property type="protein sequence ID" value="TKI49867.1"/>
    <property type="molecule type" value="Genomic_DNA"/>
</dbReference>
<evidence type="ECO:0000313" key="1">
    <source>
        <dbReference type="EMBL" id="TKI49867.1"/>
    </source>
</evidence>
<reference evidence="1 2" key="1">
    <citation type="submission" date="2019-04" db="EMBL/GenBank/DDBJ databases">
        <title>Lysinibacillus genome sequencing.</title>
        <authorList>
            <person name="Dunlap C."/>
        </authorList>
    </citation>
    <scope>NUCLEOTIDE SEQUENCE [LARGE SCALE GENOMIC DNA]</scope>
    <source>
        <strain evidence="1 2">KCTC 33042</strain>
    </source>
</reference>
<accession>A0ABY2T1H5</accession>
<keyword evidence="2" id="KW-1185">Reference proteome</keyword>
<dbReference type="InterPro" id="IPR018755">
    <property type="entry name" value="Phage_Mu_Gp48"/>
</dbReference>
<dbReference type="Proteomes" id="UP000308330">
    <property type="component" value="Unassembled WGS sequence"/>
</dbReference>